<evidence type="ECO:0000256" key="1">
    <source>
        <dbReference type="ARBA" id="ARBA00022737"/>
    </source>
</evidence>
<dbReference type="Proteomes" id="UP000777438">
    <property type="component" value="Unassembled WGS sequence"/>
</dbReference>
<reference evidence="4 5" key="1">
    <citation type="journal article" date="2021" name="Nat. Commun.">
        <title>Genetic determinants of endophytism in the Arabidopsis root mycobiome.</title>
        <authorList>
            <person name="Mesny F."/>
            <person name="Miyauchi S."/>
            <person name="Thiergart T."/>
            <person name="Pickel B."/>
            <person name="Atanasova L."/>
            <person name="Karlsson M."/>
            <person name="Huettel B."/>
            <person name="Barry K.W."/>
            <person name="Haridas S."/>
            <person name="Chen C."/>
            <person name="Bauer D."/>
            <person name="Andreopoulos W."/>
            <person name="Pangilinan J."/>
            <person name="LaButti K."/>
            <person name="Riley R."/>
            <person name="Lipzen A."/>
            <person name="Clum A."/>
            <person name="Drula E."/>
            <person name="Henrissat B."/>
            <person name="Kohler A."/>
            <person name="Grigoriev I.V."/>
            <person name="Martin F.M."/>
            <person name="Hacquard S."/>
        </authorList>
    </citation>
    <scope>NUCLEOTIDE SEQUENCE [LARGE SCALE GENOMIC DNA]</scope>
    <source>
        <strain evidence="4 5">MPI-CAGE-CH-0241</strain>
    </source>
</reference>
<evidence type="ECO:0000313" key="5">
    <source>
        <dbReference type="Proteomes" id="UP000777438"/>
    </source>
</evidence>
<evidence type="ECO:0000313" key="4">
    <source>
        <dbReference type="EMBL" id="KAH6871424.1"/>
    </source>
</evidence>
<feature type="domain" description="Nephrocystin 3-like N-terminal" evidence="2">
    <location>
        <begin position="270"/>
        <end position="426"/>
    </location>
</feature>
<name>A0A9P8VSJ3_9HYPO</name>
<dbReference type="Pfam" id="PF25053">
    <property type="entry name" value="DUF7791"/>
    <property type="match status" value="1"/>
</dbReference>
<evidence type="ECO:0000259" key="2">
    <source>
        <dbReference type="Pfam" id="PF24883"/>
    </source>
</evidence>
<evidence type="ECO:0008006" key="6">
    <source>
        <dbReference type="Google" id="ProtNLM"/>
    </source>
</evidence>
<dbReference type="EMBL" id="JAGPYM010000055">
    <property type="protein sequence ID" value="KAH6871424.1"/>
    <property type="molecule type" value="Genomic_DNA"/>
</dbReference>
<protein>
    <recommendedName>
        <fullName evidence="6">NACHT domain-containing protein</fullName>
    </recommendedName>
</protein>
<dbReference type="PANTHER" id="PTHR10039:SF5">
    <property type="entry name" value="NACHT DOMAIN-CONTAINING PROTEIN"/>
    <property type="match status" value="1"/>
</dbReference>
<keyword evidence="1" id="KW-0677">Repeat</keyword>
<dbReference type="InterPro" id="IPR056884">
    <property type="entry name" value="NPHP3-like_N"/>
</dbReference>
<dbReference type="AlphaFoldDB" id="A0A9P8VSJ3"/>
<organism evidence="4 5">
    <name type="scientific">Thelonectria olida</name>
    <dbReference type="NCBI Taxonomy" id="1576542"/>
    <lineage>
        <taxon>Eukaryota</taxon>
        <taxon>Fungi</taxon>
        <taxon>Dikarya</taxon>
        <taxon>Ascomycota</taxon>
        <taxon>Pezizomycotina</taxon>
        <taxon>Sordariomycetes</taxon>
        <taxon>Hypocreomycetidae</taxon>
        <taxon>Hypocreales</taxon>
        <taxon>Nectriaceae</taxon>
        <taxon>Thelonectria</taxon>
    </lineage>
</organism>
<dbReference type="OrthoDB" id="443402at2759"/>
<dbReference type="Pfam" id="PF24883">
    <property type="entry name" value="NPHP3_N"/>
    <property type="match status" value="1"/>
</dbReference>
<gene>
    <name evidence="4" type="ORF">B0T10DRAFT_466710</name>
</gene>
<dbReference type="InterPro" id="IPR027417">
    <property type="entry name" value="P-loop_NTPase"/>
</dbReference>
<feature type="domain" description="DUF7791" evidence="3">
    <location>
        <begin position="521"/>
        <end position="660"/>
    </location>
</feature>
<dbReference type="PANTHER" id="PTHR10039">
    <property type="entry name" value="AMELOGENIN"/>
    <property type="match status" value="1"/>
</dbReference>
<proteinExistence type="predicted"/>
<keyword evidence="5" id="KW-1185">Reference proteome</keyword>
<dbReference type="Gene3D" id="3.40.50.300">
    <property type="entry name" value="P-loop containing nucleotide triphosphate hydrolases"/>
    <property type="match status" value="1"/>
</dbReference>
<dbReference type="InterPro" id="IPR056693">
    <property type="entry name" value="DUF7791"/>
</dbReference>
<comment type="caution">
    <text evidence="4">The sequence shown here is derived from an EMBL/GenBank/DDBJ whole genome shotgun (WGS) entry which is preliminary data.</text>
</comment>
<evidence type="ECO:0000259" key="3">
    <source>
        <dbReference type="Pfam" id="PF25053"/>
    </source>
</evidence>
<accession>A0A9P8VSJ3</accession>
<sequence length="847" mass="95149">MTCRSGSCSKPLISTHVLLPIHLETAMEVLAAIGLASNLIQFVDCLTKVVKSCWNLWYHEEVCLEESRELEIAVKSLQEILGKLESDTACSIDDTLIGLIQDYLGSVPKERGKRKFDKLIQSIVLSIRQIVKKEEITNLKLRIDAMRDAIFVRLNFHSQSEPDPRSNRFNDIEATSLDSGETASGIPRSTTLGETGSTMRNRIEEIIRGSDEVQEGRASMLNAASQLASLAKELPSLQPEMVKFNKTRAIVTSLHFRQIRERESKVAAAHAQTFEWVTGKAGSGKSTFMKFLVQHLETHRLLRNWAQGYTLVMARHFFWSAGPSIQKSQAGLLRTVLFVLLVNCPNLAPVFCPRRWNDQTHCGLGDWTRSELLKCLNNLASATELPFRVCLFIDGLDEYDGDHVELARVLLALADLPNIKICTSSRAWVDFLDAFGSSPWKLSIHELIATDINMFVTDMFLANQQFCKIQASNGEAAQYLMAEIGPSRGLTNEDDMADLNRRLFQIPVELEDFFRRMLDNIDHVYWQRTARLLQLVKCASGPIPLPMMLYLDLNGGTKSPGLVVPLDRWPDISPEVAEMVRVKKRQITAQCKDILHITTTPNQPSLLGERLGPLHRTVVDFLQTDHIDQLLCQRAGPEFEHWTMLFNATIVQIRDLVPVCRLVHISDTLPLWMGDAIDYACHMEADYGHTETESLNDLERALANYSESRRWSLEYCLSDILGETGCLCFLSLAVKRGLRLYAKEKVQSCSNYDKVSVLECALGGRPCAGQKTVPLDDQTGQRNTEVVNHLLAMGILPSSEMVSRGLTITTYEAARLLMKLRLRLITTNALLKMIRAGERTTGLFGIG</sequence>